<proteinExistence type="inferred from homology"/>
<dbReference type="RefSeq" id="WP_095745391.1">
    <property type="nucleotide sequence ID" value="NZ_CP023284.1"/>
</dbReference>
<dbReference type="KEGG" id="vbo:CKY39_18005"/>
<dbReference type="EMBL" id="CP023284">
    <property type="protein sequence ID" value="ATA54890.1"/>
    <property type="molecule type" value="Genomic_DNA"/>
</dbReference>
<dbReference type="InterPro" id="IPR017871">
    <property type="entry name" value="ABC_transporter-like_CS"/>
</dbReference>
<dbReference type="NCBIfam" id="NF008453">
    <property type="entry name" value="PRK11308.1"/>
    <property type="match status" value="2"/>
</dbReference>
<dbReference type="PROSITE" id="PS50893">
    <property type="entry name" value="ABC_TRANSPORTER_2"/>
    <property type="match status" value="2"/>
</dbReference>
<feature type="domain" description="ABC transporter" evidence="8">
    <location>
        <begin position="291"/>
        <end position="541"/>
    </location>
</feature>
<evidence type="ECO:0000256" key="3">
    <source>
        <dbReference type="ARBA" id="ARBA00022448"/>
    </source>
</evidence>
<evidence type="ECO:0000256" key="6">
    <source>
        <dbReference type="ARBA" id="ARBA00022840"/>
    </source>
</evidence>
<keyword evidence="7" id="KW-0472">Membrane</keyword>
<evidence type="ECO:0000313" key="9">
    <source>
        <dbReference type="EMBL" id="ATA54890.1"/>
    </source>
</evidence>
<dbReference type="GO" id="GO:0005524">
    <property type="term" value="F:ATP binding"/>
    <property type="evidence" value="ECO:0007669"/>
    <property type="project" value="UniProtKB-KW"/>
</dbReference>
<name>A0A250DKM3_9BURK</name>
<dbReference type="Pfam" id="PF08352">
    <property type="entry name" value="oligo_HPY"/>
    <property type="match status" value="2"/>
</dbReference>
<accession>A0A250DKM3</accession>
<protein>
    <submittedName>
        <fullName evidence="9">Microcin ABC transporter ATP-binding protein</fullName>
    </submittedName>
</protein>
<dbReference type="Pfam" id="PF00005">
    <property type="entry name" value="ABC_tran"/>
    <property type="match status" value="2"/>
</dbReference>
<dbReference type="InterPro" id="IPR003439">
    <property type="entry name" value="ABC_transporter-like_ATP-bd"/>
</dbReference>
<comment type="similarity">
    <text evidence="2">Belongs to the ABC transporter superfamily.</text>
</comment>
<gene>
    <name evidence="9" type="ORF">CKY39_18005</name>
</gene>
<dbReference type="SMART" id="SM00382">
    <property type="entry name" value="AAA"/>
    <property type="match status" value="2"/>
</dbReference>
<dbReference type="SUPFAM" id="SSF52540">
    <property type="entry name" value="P-loop containing nucleoside triphosphate hydrolases"/>
    <property type="match status" value="2"/>
</dbReference>
<reference evidence="9 10" key="1">
    <citation type="submission" date="2017-09" db="EMBL/GenBank/DDBJ databases">
        <title>The diverse metabolic capabilities of V. boronicumulans make it an excellent choice for continued studies on novel biodegradation.</title>
        <authorList>
            <person name="Sun S."/>
        </authorList>
    </citation>
    <scope>NUCLEOTIDE SEQUENCE [LARGE SCALE GENOMIC DNA]</scope>
    <source>
        <strain evidence="9 10">J1</strain>
    </source>
</reference>
<dbReference type="InterPro" id="IPR013563">
    <property type="entry name" value="Oligopep_ABC_C"/>
</dbReference>
<dbReference type="PANTHER" id="PTHR43297:SF2">
    <property type="entry name" value="DIPEPTIDE TRANSPORT ATP-BINDING PROTEIN DPPD"/>
    <property type="match status" value="1"/>
</dbReference>
<comment type="subcellular location">
    <subcellularLocation>
        <location evidence="1">Cell inner membrane</location>
        <topology evidence="1">Peripheral membrane protein</topology>
    </subcellularLocation>
</comment>
<organism evidence="9 10">
    <name type="scientific">Variovorax boronicumulans</name>
    <dbReference type="NCBI Taxonomy" id="436515"/>
    <lineage>
        <taxon>Bacteria</taxon>
        <taxon>Pseudomonadati</taxon>
        <taxon>Pseudomonadota</taxon>
        <taxon>Betaproteobacteria</taxon>
        <taxon>Burkholderiales</taxon>
        <taxon>Comamonadaceae</taxon>
        <taxon>Variovorax</taxon>
    </lineage>
</organism>
<evidence type="ECO:0000256" key="1">
    <source>
        <dbReference type="ARBA" id="ARBA00004417"/>
    </source>
</evidence>
<evidence type="ECO:0000256" key="5">
    <source>
        <dbReference type="ARBA" id="ARBA00022741"/>
    </source>
</evidence>
<feature type="domain" description="ABC transporter" evidence="8">
    <location>
        <begin position="14"/>
        <end position="265"/>
    </location>
</feature>
<dbReference type="GO" id="GO:0016887">
    <property type="term" value="F:ATP hydrolysis activity"/>
    <property type="evidence" value="ECO:0007669"/>
    <property type="project" value="InterPro"/>
</dbReference>
<evidence type="ECO:0000256" key="4">
    <source>
        <dbReference type="ARBA" id="ARBA00022475"/>
    </source>
</evidence>
<dbReference type="PROSITE" id="PS00211">
    <property type="entry name" value="ABC_TRANSPORTER_1"/>
    <property type="match status" value="2"/>
</dbReference>
<dbReference type="InterPro" id="IPR027417">
    <property type="entry name" value="P-loop_NTPase"/>
</dbReference>
<keyword evidence="5" id="KW-0547">Nucleotide-binding</keyword>
<dbReference type="InterPro" id="IPR003593">
    <property type="entry name" value="AAA+_ATPase"/>
</dbReference>
<evidence type="ECO:0000313" key="10">
    <source>
        <dbReference type="Proteomes" id="UP000217154"/>
    </source>
</evidence>
<dbReference type="GO" id="GO:0055085">
    <property type="term" value="P:transmembrane transport"/>
    <property type="evidence" value="ECO:0007669"/>
    <property type="project" value="UniProtKB-ARBA"/>
</dbReference>
<keyword evidence="4" id="KW-1003">Cell membrane</keyword>
<dbReference type="GO" id="GO:0015833">
    <property type="term" value="P:peptide transport"/>
    <property type="evidence" value="ECO:0007669"/>
    <property type="project" value="InterPro"/>
</dbReference>
<dbReference type="CDD" id="cd03257">
    <property type="entry name" value="ABC_NikE_OppD_transporters"/>
    <property type="match status" value="2"/>
</dbReference>
<dbReference type="PANTHER" id="PTHR43297">
    <property type="entry name" value="OLIGOPEPTIDE TRANSPORT ATP-BINDING PROTEIN APPD"/>
    <property type="match status" value="1"/>
</dbReference>
<dbReference type="GO" id="GO:0005886">
    <property type="term" value="C:plasma membrane"/>
    <property type="evidence" value="ECO:0007669"/>
    <property type="project" value="UniProtKB-SubCell"/>
</dbReference>
<keyword evidence="3" id="KW-0813">Transport</keyword>
<evidence type="ECO:0000256" key="2">
    <source>
        <dbReference type="ARBA" id="ARBA00005417"/>
    </source>
</evidence>
<sequence>MTTTRDTTKNQPLLDVKGLRVAFGGKPVVHGIDLQIAAGEKLALVGESGSGKTVTALSLLRLVQNADLDGVATLSGSQAQRGARDLLSIPERELRGIRGKEIAMIFQEPMTALNALYTVGDQIAEVLELHEGLSARAAQEASVQLLADTGIPEPARRARSYPHQLSGGQRQRAMIAMALACKPRLLLADEPTTALDVTVRAQILELLAELQRKYGMAVLLITHDLNLVRRFADRVAVMERGHIVEHGPVGTVFEAPQHAYTRKLIDSHPARDVAEAAADGAAPPVLEARALRVSYPVSRPGFAGWFRKGEFVAVQGADFRISPGETLGVVGESGSGKSTLALAALGLLKHRGELQVTGKGWAVDRASDLALRRTMQVVFQDPFSSLSPRMTVEQIVGEGLRVHAPELDAAARRARALTALADVGLSEAQFPALLDRYPHEFSGGQRQRLAIARALIVDPRLLVLDEPTSALDVTIQKQVLGLLQRLQRERGLSYLLITHDVEVIRAMAHQVIVMKDGAILESGPALRVLDAPEHPYTQKLVAAALLE</sequence>
<evidence type="ECO:0000259" key="8">
    <source>
        <dbReference type="PROSITE" id="PS50893"/>
    </source>
</evidence>
<dbReference type="Gene3D" id="3.40.50.300">
    <property type="entry name" value="P-loop containing nucleotide triphosphate hydrolases"/>
    <property type="match status" value="2"/>
</dbReference>
<evidence type="ECO:0000256" key="7">
    <source>
        <dbReference type="ARBA" id="ARBA00023136"/>
    </source>
</evidence>
<dbReference type="FunFam" id="3.40.50.300:FF:000016">
    <property type="entry name" value="Oligopeptide ABC transporter ATP-binding component"/>
    <property type="match status" value="1"/>
</dbReference>
<keyword evidence="6 9" id="KW-0067">ATP-binding</keyword>
<dbReference type="Proteomes" id="UP000217154">
    <property type="component" value="Chromosome"/>
</dbReference>
<dbReference type="AlphaFoldDB" id="A0A250DKM3"/>
<dbReference type="InterPro" id="IPR050388">
    <property type="entry name" value="ABC_Ni/Peptide_Import"/>
</dbReference>